<reference evidence="2" key="3">
    <citation type="submission" date="2025-09" db="UniProtKB">
        <authorList>
            <consortium name="Ensembl"/>
        </authorList>
    </citation>
    <scope>IDENTIFICATION</scope>
</reference>
<keyword evidence="3" id="KW-1185">Reference proteome</keyword>
<evidence type="ECO:0000313" key="3">
    <source>
        <dbReference type="Proteomes" id="UP000001646"/>
    </source>
</evidence>
<name>A0A803TFA0_ANOCA</name>
<dbReference type="InParanoid" id="A0A803TFA0"/>
<dbReference type="Ensembl" id="ENSACAT00000043919.1">
    <property type="protein sequence ID" value="ENSACAP00000033890.1"/>
    <property type="gene ID" value="ENSACAG00000042126.1"/>
</dbReference>
<proteinExistence type="predicted"/>
<accession>A0A803TFA0</accession>
<feature type="domain" description="RAD51 interacting motif" evidence="1">
    <location>
        <begin position="936"/>
        <end position="966"/>
    </location>
</feature>
<dbReference type="PANTHER" id="PTHR39229:SF1">
    <property type="entry name" value="RAD51-ASSOCIATED PROTEIN 2"/>
    <property type="match status" value="1"/>
</dbReference>
<protein>
    <recommendedName>
        <fullName evidence="1">RAD51 interacting motif domain-containing protein</fullName>
    </recommendedName>
</protein>
<reference evidence="2 3" key="1">
    <citation type="submission" date="2009-12" db="EMBL/GenBank/DDBJ databases">
        <title>The Genome Sequence of Anolis carolinensis (Green Anole Lizard).</title>
        <authorList>
            <consortium name="The Genome Sequencing Platform"/>
            <person name="Di Palma F."/>
            <person name="Alfoldi J."/>
            <person name="Heiman D."/>
            <person name="Young S."/>
            <person name="Grabherr M."/>
            <person name="Johnson J."/>
            <person name="Lander E.S."/>
            <person name="Lindblad-Toh K."/>
        </authorList>
    </citation>
    <scope>NUCLEOTIDE SEQUENCE [LARGE SCALE GENOMIC DNA]</scope>
    <source>
        <strain evidence="2 3">JBL SC #1</strain>
    </source>
</reference>
<dbReference type="PANTHER" id="PTHR39229">
    <property type="entry name" value="MCG1037962"/>
    <property type="match status" value="1"/>
</dbReference>
<dbReference type="KEGG" id="acs:103279938"/>
<dbReference type="Pfam" id="PF15696">
    <property type="entry name" value="RAD51_interact"/>
    <property type="match status" value="1"/>
</dbReference>
<sequence>MKHLCFSMPLSSEEMEEPLPKKLKIDRSYMRLEEPNKLLERLCCVDKKPSSKPLSLPVISWSFNQCMGKLQANDNKNLTTNLKQDTLLKPHENVNLQSILVKNVSFTETWTFASTDDTTIKNGSSSEFNKSHNSLVTKPESWMLPAKKREKSTQSDNISQENELSALNAVFYNILPGNLIAKIESLPTDRPEFLSNEYGTGYHQVYEMLRSNEQYMPKSFSYDENNNSQIQYRRSPSSSFIKAGKSNFKSLAYEYIRVINMNSSIFSYKKQTSENNYFKRNKTFQHIYKPYSRNLKAINPKVVKCAALGLFLQGMGIYNVRTSTETNGPTIFSHIIVQRKISNENYTKECVIFSRDTRKDFTFSVAANKEQMAKLKHFNNPILPDNNFPISMLWKENLCSPKQMYSLTENFQKCECLASFPTFFEKSSCKQTGIQTVVMAACMQKEKGNTFQENNILKQYNQHGTGSFNNIINFKNQSKSFQNYTGICKKPLMNKNRFNSKDGQDTFCGIVDKQAHFSCSDTFQKICLSAEEAEEIYFVGNIIFHAEKNKEYNKIHTAIDKRMSHCGSFPSNHSCASSKHSLLEQEFKGEMSHYPKDLSWYLQNEINYVTFPYLNSDKIFNFFSNIHQYFISVTSHELIDQSIVSVNRWHSKTAIHIKREKLSDSSGRRAEQVENENFQEDILLSSIHNSDDIPVKQNVDMIENAVIVLSNIRKINHSQNLTIPYFKDKSTILSSHMRQQHDATEENFSLNSELVNKKYEFEMKNHFDMVLKELQMFHEISKENENSFACEKRGEINKENGNTFPCLEKYTIEEDPLVPSHCEMLDEDPKIFCENKANVSFSIMDITMTTVQQNKNEHCSLMDVVLTMPGEQEVPHEFSVSSTSDEELFYSPSEEHCSSCCKQSLSWKPAFVPHSYTEERSFSLESERGKCFLDGVIKVQPLKTCHRPLRIGLSRRAKPRQLHPYLK</sequence>
<dbReference type="GO" id="GO:0032991">
    <property type="term" value="C:protein-containing complex"/>
    <property type="evidence" value="ECO:0000318"/>
    <property type="project" value="GO_Central"/>
</dbReference>
<evidence type="ECO:0000259" key="1">
    <source>
        <dbReference type="Pfam" id="PF15696"/>
    </source>
</evidence>
<evidence type="ECO:0000313" key="2">
    <source>
        <dbReference type="Ensembl" id="ENSACAP00000033890.1"/>
    </source>
</evidence>
<dbReference type="AlphaFoldDB" id="A0A803TFA0"/>
<organism evidence="2 3">
    <name type="scientific">Anolis carolinensis</name>
    <name type="common">Green anole</name>
    <name type="synonym">American chameleon</name>
    <dbReference type="NCBI Taxonomy" id="28377"/>
    <lineage>
        <taxon>Eukaryota</taxon>
        <taxon>Metazoa</taxon>
        <taxon>Chordata</taxon>
        <taxon>Craniata</taxon>
        <taxon>Vertebrata</taxon>
        <taxon>Euteleostomi</taxon>
        <taxon>Lepidosauria</taxon>
        <taxon>Squamata</taxon>
        <taxon>Bifurcata</taxon>
        <taxon>Unidentata</taxon>
        <taxon>Episquamata</taxon>
        <taxon>Toxicofera</taxon>
        <taxon>Iguania</taxon>
        <taxon>Dactyloidae</taxon>
        <taxon>Anolis</taxon>
    </lineage>
</organism>
<dbReference type="Proteomes" id="UP000001646">
    <property type="component" value="Chromosome 1"/>
</dbReference>
<dbReference type="InterPro" id="IPR031419">
    <property type="entry name" value="RAD51_interact"/>
</dbReference>
<dbReference type="GeneTree" id="ENSGT00960000192062"/>
<reference evidence="2" key="2">
    <citation type="submission" date="2025-08" db="UniProtKB">
        <authorList>
            <consortium name="Ensembl"/>
        </authorList>
    </citation>
    <scope>IDENTIFICATION</scope>
</reference>
<dbReference type="OrthoDB" id="9934401at2759"/>
<dbReference type="InterPro" id="IPR053355">
    <property type="entry name" value="RAD51-associated"/>
</dbReference>